<evidence type="ECO:0000256" key="3">
    <source>
        <dbReference type="ARBA" id="ARBA00023015"/>
    </source>
</evidence>
<dbReference type="SUPFAM" id="SSF46689">
    <property type="entry name" value="Homeodomain-like"/>
    <property type="match status" value="1"/>
</dbReference>
<reference evidence="7 8" key="1">
    <citation type="submission" date="2017-03" db="EMBL/GenBank/DDBJ databases">
        <authorList>
            <person name="Afonso C.L."/>
            <person name="Miller P.J."/>
            <person name="Scott M.A."/>
            <person name="Spackman E."/>
            <person name="Goraichik I."/>
            <person name="Dimitrov K.M."/>
            <person name="Suarez D.L."/>
            <person name="Swayne D.E."/>
        </authorList>
    </citation>
    <scope>NUCLEOTIDE SEQUENCE [LARGE SCALE GENOMIC DNA]</scope>
    <source>
        <strain evidence="7">Genome sequencing of Nitrospira japonica strain NJ11</strain>
    </source>
</reference>
<evidence type="ECO:0000256" key="5">
    <source>
        <dbReference type="ARBA" id="ARBA00023163"/>
    </source>
</evidence>
<dbReference type="Pfam" id="PF00158">
    <property type="entry name" value="Sigma54_activat"/>
    <property type="match status" value="1"/>
</dbReference>
<dbReference type="PROSITE" id="PS00688">
    <property type="entry name" value="SIGMA54_INTERACT_3"/>
    <property type="match status" value="1"/>
</dbReference>
<dbReference type="InterPro" id="IPR002078">
    <property type="entry name" value="Sigma_54_int"/>
</dbReference>
<dbReference type="InterPro" id="IPR058031">
    <property type="entry name" value="AAA_lid_NorR"/>
</dbReference>
<dbReference type="SUPFAM" id="SSF52540">
    <property type="entry name" value="P-loop containing nucleoside triphosphate hydrolases"/>
    <property type="match status" value="1"/>
</dbReference>
<protein>
    <submittedName>
        <fullName evidence="7">Fis family transcriptional regulator</fullName>
    </submittedName>
</protein>
<dbReference type="Pfam" id="PF25601">
    <property type="entry name" value="AAA_lid_14"/>
    <property type="match status" value="1"/>
</dbReference>
<dbReference type="PROSITE" id="PS00676">
    <property type="entry name" value="SIGMA54_INTERACT_2"/>
    <property type="match status" value="1"/>
</dbReference>
<accession>A0A1W1I7K1</accession>
<sequence length="358" mass="39394">MSTMSVHEPTHIVAASDPHKLALSIRASCLVFEDAASQALLERVRLIAPSDATVLIIGETGTGKELIARHIHDLSERRSGPFIAVNCAAISESLMESELFGHERGAFTGAIAPKTGWFEASQGGSLFLDEIGDLPLPLQAKLLRVVQEREVVRVGSRQSVPVDVRLIAATNVKLDEAVAAGRFREDLYYRLNVATVSLPPLRERPGDILPLVRHFLSQYGTKLGYSTVDLAPDALRAVLAYPWPGNIRELENTIHHALLICSGTTVGADDLRLPTPRSHATSPTAAPGALSLEAALQDLFERDTHQLYRLIDETVIRTAYDYCEKNQLRTARLLGISRNIVRDRLFRYGLLTSQKDRP</sequence>
<dbReference type="Proteomes" id="UP000192042">
    <property type="component" value="Chromosome I"/>
</dbReference>
<dbReference type="GO" id="GO:0006355">
    <property type="term" value="P:regulation of DNA-templated transcription"/>
    <property type="evidence" value="ECO:0007669"/>
    <property type="project" value="InterPro"/>
</dbReference>
<dbReference type="GO" id="GO:0003677">
    <property type="term" value="F:DNA binding"/>
    <property type="evidence" value="ECO:0007669"/>
    <property type="project" value="UniProtKB-KW"/>
</dbReference>
<keyword evidence="4" id="KW-0238">DNA-binding</keyword>
<gene>
    <name evidence="7" type="ORF">NSJP_2819</name>
</gene>
<evidence type="ECO:0000313" key="8">
    <source>
        <dbReference type="Proteomes" id="UP000192042"/>
    </source>
</evidence>
<dbReference type="PANTHER" id="PTHR32071">
    <property type="entry name" value="TRANSCRIPTIONAL REGULATORY PROTEIN"/>
    <property type="match status" value="1"/>
</dbReference>
<evidence type="ECO:0000256" key="2">
    <source>
        <dbReference type="ARBA" id="ARBA00022840"/>
    </source>
</evidence>
<dbReference type="Gene3D" id="1.10.8.60">
    <property type="match status" value="1"/>
</dbReference>
<dbReference type="Gene3D" id="1.10.10.60">
    <property type="entry name" value="Homeodomain-like"/>
    <property type="match status" value="1"/>
</dbReference>
<name>A0A1W1I7K1_9BACT</name>
<evidence type="ECO:0000256" key="1">
    <source>
        <dbReference type="ARBA" id="ARBA00022741"/>
    </source>
</evidence>
<proteinExistence type="predicted"/>
<dbReference type="CDD" id="cd00009">
    <property type="entry name" value="AAA"/>
    <property type="match status" value="1"/>
</dbReference>
<dbReference type="InterPro" id="IPR003593">
    <property type="entry name" value="AAA+_ATPase"/>
</dbReference>
<dbReference type="InterPro" id="IPR027417">
    <property type="entry name" value="P-loop_NTPase"/>
</dbReference>
<keyword evidence="1" id="KW-0547">Nucleotide-binding</keyword>
<evidence type="ECO:0000313" key="7">
    <source>
        <dbReference type="EMBL" id="SLM48986.1"/>
    </source>
</evidence>
<dbReference type="PROSITE" id="PS50045">
    <property type="entry name" value="SIGMA54_INTERACT_4"/>
    <property type="match status" value="1"/>
</dbReference>
<feature type="domain" description="Sigma-54 factor interaction" evidence="6">
    <location>
        <begin position="30"/>
        <end position="259"/>
    </location>
</feature>
<keyword evidence="5" id="KW-0804">Transcription</keyword>
<dbReference type="InterPro" id="IPR025944">
    <property type="entry name" value="Sigma_54_int_dom_CS"/>
</dbReference>
<dbReference type="SMART" id="SM00382">
    <property type="entry name" value="AAA"/>
    <property type="match status" value="1"/>
</dbReference>
<dbReference type="PANTHER" id="PTHR32071:SF21">
    <property type="entry name" value="TRANSCRIPTIONAL REGULATORY PROTEIN FLGR"/>
    <property type="match status" value="1"/>
</dbReference>
<dbReference type="GO" id="GO:0005524">
    <property type="term" value="F:ATP binding"/>
    <property type="evidence" value="ECO:0007669"/>
    <property type="project" value="UniProtKB-KW"/>
</dbReference>
<evidence type="ECO:0000259" key="6">
    <source>
        <dbReference type="PROSITE" id="PS50045"/>
    </source>
</evidence>
<keyword evidence="3" id="KW-0805">Transcription regulation</keyword>
<dbReference type="InterPro" id="IPR025943">
    <property type="entry name" value="Sigma_54_int_dom_ATP-bd_2"/>
</dbReference>
<dbReference type="InterPro" id="IPR025662">
    <property type="entry name" value="Sigma_54_int_dom_ATP-bd_1"/>
</dbReference>
<dbReference type="FunFam" id="3.40.50.300:FF:000006">
    <property type="entry name" value="DNA-binding transcriptional regulator NtrC"/>
    <property type="match status" value="1"/>
</dbReference>
<dbReference type="InterPro" id="IPR009057">
    <property type="entry name" value="Homeodomain-like_sf"/>
</dbReference>
<dbReference type="PROSITE" id="PS00675">
    <property type="entry name" value="SIGMA54_INTERACT_1"/>
    <property type="match status" value="1"/>
</dbReference>
<organism evidence="7 8">
    <name type="scientific">Nitrospira japonica</name>
    <dbReference type="NCBI Taxonomy" id="1325564"/>
    <lineage>
        <taxon>Bacteria</taxon>
        <taxon>Pseudomonadati</taxon>
        <taxon>Nitrospirota</taxon>
        <taxon>Nitrospiria</taxon>
        <taxon>Nitrospirales</taxon>
        <taxon>Nitrospiraceae</taxon>
        <taxon>Nitrospira</taxon>
    </lineage>
</organism>
<dbReference type="STRING" id="1325564.NSJP_2819"/>
<dbReference type="KEGG" id="nja:NSJP_2819"/>
<keyword evidence="2" id="KW-0067">ATP-binding</keyword>
<dbReference type="EMBL" id="LT828648">
    <property type="protein sequence ID" value="SLM48986.1"/>
    <property type="molecule type" value="Genomic_DNA"/>
</dbReference>
<keyword evidence="8" id="KW-1185">Reference proteome</keyword>
<dbReference type="AlphaFoldDB" id="A0A1W1I7K1"/>
<evidence type="ECO:0000256" key="4">
    <source>
        <dbReference type="ARBA" id="ARBA00023125"/>
    </source>
</evidence>
<dbReference type="Gene3D" id="3.40.50.300">
    <property type="entry name" value="P-loop containing nucleotide triphosphate hydrolases"/>
    <property type="match status" value="1"/>
</dbReference>